<gene>
    <name evidence="2" type="primary">cbpM_3</name>
    <name evidence="2" type="ORF">GALL_121300</name>
</gene>
<accession>A0A1J5SBF5</accession>
<comment type="caution">
    <text evidence="2">The sequence shown here is derived from an EMBL/GenBank/DDBJ whole genome shotgun (WGS) entry which is preliminary data.</text>
</comment>
<evidence type="ECO:0000313" key="2">
    <source>
        <dbReference type="EMBL" id="OIR05695.1"/>
    </source>
</evidence>
<keyword evidence="1" id="KW-0175">Coiled coil</keyword>
<protein>
    <submittedName>
        <fullName evidence="2">Chaperone modulatory protein CbpM</fullName>
    </submittedName>
</protein>
<proteinExistence type="predicted"/>
<reference evidence="2" key="1">
    <citation type="submission" date="2016-10" db="EMBL/GenBank/DDBJ databases">
        <title>Sequence of Gallionella enrichment culture.</title>
        <authorList>
            <person name="Poehlein A."/>
            <person name="Muehling M."/>
            <person name="Daniel R."/>
        </authorList>
    </citation>
    <scope>NUCLEOTIDE SEQUENCE</scope>
</reference>
<dbReference type="AlphaFoldDB" id="A0A1J5SBF5"/>
<organism evidence="2">
    <name type="scientific">mine drainage metagenome</name>
    <dbReference type="NCBI Taxonomy" id="410659"/>
    <lineage>
        <taxon>unclassified sequences</taxon>
        <taxon>metagenomes</taxon>
        <taxon>ecological metagenomes</taxon>
    </lineage>
</organism>
<sequence length="98" mass="11452">MEMQEYIPIDIFCTHHGVEISFISSLKDFGLIDVMKVDEAECIPLNQLAEAERLVRLYGDLEINPEGIDVIIHLLHRIDDMQNEIRSLQNRLRLYEVN</sequence>
<dbReference type="EMBL" id="MLJW01000048">
    <property type="protein sequence ID" value="OIR05695.1"/>
    <property type="molecule type" value="Genomic_DNA"/>
</dbReference>
<feature type="coiled-coil region" evidence="1">
    <location>
        <begin position="71"/>
        <end position="98"/>
    </location>
</feature>
<name>A0A1J5SBF5_9ZZZZ</name>
<dbReference type="Pfam" id="PF13591">
    <property type="entry name" value="MerR_2"/>
    <property type="match status" value="1"/>
</dbReference>
<evidence type="ECO:0000256" key="1">
    <source>
        <dbReference type="SAM" id="Coils"/>
    </source>
</evidence>
<dbReference type="Gene3D" id="1.10.1660.10">
    <property type="match status" value="1"/>
</dbReference>